<keyword evidence="1 8" id="KW-0732">Signal</keyword>
<dbReference type="InterPro" id="IPR041555">
    <property type="entry name" value="MG3"/>
</dbReference>
<accession>A0A9C6XAW5</accession>
<feature type="domain" description="Macroglobulin" evidence="10">
    <location>
        <begin position="220"/>
        <end position="272"/>
    </location>
</feature>
<gene>
    <name evidence="12" type="primary">LOC127752024</name>
</gene>
<dbReference type="PANTHER" id="PTHR11412">
    <property type="entry name" value="MACROGLOBULIN / COMPLEMENT"/>
    <property type="match status" value="1"/>
</dbReference>
<evidence type="ECO:0000259" key="9">
    <source>
        <dbReference type="Pfam" id="PF01835"/>
    </source>
</evidence>
<dbReference type="GO" id="GO:0002376">
    <property type="term" value="P:immune system process"/>
    <property type="evidence" value="ECO:0007669"/>
    <property type="project" value="UniProtKB-KW"/>
</dbReference>
<dbReference type="Gene3D" id="2.60.40.2950">
    <property type="match status" value="1"/>
</dbReference>
<keyword evidence="4" id="KW-0325">Glycoprotein</keyword>
<evidence type="ECO:0000256" key="7">
    <source>
        <dbReference type="ARBA" id="ARBA00078071"/>
    </source>
</evidence>
<evidence type="ECO:0000256" key="3">
    <source>
        <dbReference type="ARBA" id="ARBA00022966"/>
    </source>
</evidence>
<evidence type="ECO:0000259" key="10">
    <source>
        <dbReference type="Pfam" id="PF17791"/>
    </source>
</evidence>
<dbReference type="KEGG" id="foc:127752024"/>
<evidence type="ECO:0000256" key="5">
    <source>
        <dbReference type="ARBA" id="ARBA00057615"/>
    </source>
</evidence>
<keyword evidence="3" id="KW-0882">Thioester bond</keyword>
<dbReference type="InterPro" id="IPR050473">
    <property type="entry name" value="A2M/Complement_sys"/>
</dbReference>
<dbReference type="AlphaFoldDB" id="A0A9C6XAW5"/>
<keyword evidence="2" id="KW-0391">Immunity</keyword>
<evidence type="ECO:0000256" key="1">
    <source>
        <dbReference type="ARBA" id="ARBA00022729"/>
    </source>
</evidence>
<reference evidence="12" key="1">
    <citation type="submission" date="2025-08" db="UniProtKB">
        <authorList>
            <consortium name="RefSeq"/>
        </authorList>
    </citation>
    <scope>IDENTIFICATION</scope>
    <source>
        <tissue evidence="12">Whole organism</tissue>
    </source>
</reference>
<keyword evidence="11" id="KW-1185">Reference proteome</keyword>
<evidence type="ECO:0000256" key="2">
    <source>
        <dbReference type="ARBA" id="ARBA00022859"/>
    </source>
</evidence>
<name>A0A9C6XAW5_FRAOC</name>
<dbReference type="GO" id="GO:0005615">
    <property type="term" value="C:extracellular space"/>
    <property type="evidence" value="ECO:0007669"/>
    <property type="project" value="UniProtKB-ARBA"/>
</dbReference>
<dbReference type="RefSeq" id="XP_052132451.1">
    <property type="nucleotide sequence ID" value="XM_052276491.1"/>
</dbReference>
<organism evidence="11 12">
    <name type="scientific">Frankliniella occidentalis</name>
    <name type="common">Western flower thrips</name>
    <name type="synonym">Euthrips occidentalis</name>
    <dbReference type="NCBI Taxonomy" id="133901"/>
    <lineage>
        <taxon>Eukaryota</taxon>
        <taxon>Metazoa</taxon>
        <taxon>Ecdysozoa</taxon>
        <taxon>Arthropoda</taxon>
        <taxon>Hexapoda</taxon>
        <taxon>Insecta</taxon>
        <taxon>Pterygota</taxon>
        <taxon>Neoptera</taxon>
        <taxon>Paraneoptera</taxon>
        <taxon>Thysanoptera</taxon>
        <taxon>Terebrantia</taxon>
        <taxon>Thripoidea</taxon>
        <taxon>Thripidae</taxon>
        <taxon>Frankliniella</taxon>
    </lineage>
</organism>
<feature type="chain" id="PRO_5038832280" description="TEP1-F" evidence="8">
    <location>
        <begin position="26"/>
        <end position="303"/>
    </location>
</feature>
<dbReference type="OrthoDB" id="9998011at2759"/>
<dbReference type="Gene3D" id="2.60.40.1940">
    <property type="match status" value="1"/>
</dbReference>
<proteinExistence type="predicted"/>
<comment type="subunit">
    <text evidence="6">Heterodimer of a TEP1-N chain and an TEP1-C chain non-covalently linked. Forms a complex composed of TEP1-N and TEP1-C heterodimer, LRIM1 and APL1C; the interaction stabilizes TEP1-N and TEP1-C heterodimer, prevents its binding to tissues while circulating in the hemolymph and protects the thioester bond from hydrolysis. Mature TEP1 and to a lesser extent full-length TEP1 interact with SPCLIP1; the interaction is induced by microbial infection.</text>
</comment>
<comment type="function">
    <text evidence="5">Binds covalently through a thioester bond to the pathogen surface resulting in pathogen clearance.</text>
</comment>
<evidence type="ECO:0000256" key="6">
    <source>
        <dbReference type="ARBA" id="ARBA00063781"/>
    </source>
</evidence>
<evidence type="ECO:0000256" key="4">
    <source>
        <dbReference type="ARBA" id="ARBA00023180"/>
    </source>
</evidence>
<dbReference type="Pfam" id="PF17791">
    <property type="entry name" value="MG3"/>
    <property type="match status" value="1"/>
</dbReference>
<dbReference type="Pfam" id="PF01835">
    <property type="entry name" value="MG2"/>
    <property type="match status" value="1"/>
</dbReference>
<feature type="signal peptide" evidence="8">
    <location>
        <begin position="1"/>
        <end position="25"/>
    </location>
</feature>
<evidence type="ECO:0000256" key="8">
    <source>
        <dbReference type="SAM" id="SignalP"/>
    </source>
</evidence>
<protein>
    <recommendedName>
        <fullName evidence="7">TEP1-F</fullName>
    </recommendedName>
</protein>
<dbReference type="InterPro" id="IPR002890">
    <property type="entry name" value="MG2"/>
</dbReference>
<dbReference type="PANTHER" id="PTHR11412:SF136">
    <property type="entry name" value="CD109 ANTIGEN"/>
    <property type="match status" value="1"/>
</dbReference>
<evidence type="ECO:0000313" key="12">
    <source>
        <dbReference type="RefSeq" id="XP_052132451.1"/>
    </source>
</evidence>
<feature type="domain" description="Macroglobulin" evidence="9">
    <location>
        <begin position="127"/>
        <end position="218"/>
    </location>
</feature>
<dbReference type="GO" id="GO:0004866">
    <property type="term" value="F:endopeptidase inhibitor activity"/>
    <property type="evidence" value="ECO:0007669"/>
    <property type="project" value="InterPro"/>
</dbReference>
<evidence type="ECO:0000313" key="11">
    <source>
        <dbReference type="Proteomes" id="UP000504606"/>
    </source>
</evidence>
<dbReference type="Proteomes" id="UP000504606">
    <property type="component" value="Unplaced"/>
</dbReference>
<dbReference type="GeneID" id="127752024"/>
<sequence length="303" mass="33237">MARRVALLGAVWALSLALAATPAQAKGTYTIVAPRTLRPDSGFHVAVTTQGASQPTSVTLEVSGRQDSGGNQRVVQTILVEPFATRTARLDIPDLGPGEYRLSARGQGGVDFDNSTALDYVHKSYSVWVQTDRAVYKPGHLVQFRVLALNPLLKPSVAQPLDIYIADGKGHRVKEWRRVPLTRGVFSGELLLSESPVLGDWNITASIRDQSFVQNFQVAEYVLPNFEVTADIPKFTTYKDGKISATVRARYPYGKPVRGEATVTAYPTYVSDVLQPVFEAPVRKVVPIDGKVLVEFDVQKELK</sequence>
<dbReference type="Gene3D" id="2.60.40.1930">
    <property type="match status" value="1"/>
</dbReference>
<dbReference type="FunFam" id="2.60.40.1930:FF:000001">
    <property type="entry name" value="CD109 isoform 3"/>
    <property type="match status" value="1"/>
</dbReference>